<keyword evidence="15" id="KW-0131">Cell cycle</keyword>
<keyword evidence="8" id="KW-0498">Mitosis</keyword>
<dbReference type="EMBL" id="MNPL01012674">
    <property type="protein sequence ID" value="OQR72026.1"/>
    <property type="molecule type" value="Genomic_DNA"/>
</dbReference>
<dbReference type="InterPro" id="IPR000330">
    <property type="entry name" value="SNF2_N"/>
</dbReference>
<dbReference type="PANTHER" id="PTHR45629:SF7">
    <property type="entry name" value="DNA EXCISION REPAIR PROTEIN ERCC-6-RELATED"/>
    <property type="match status" value="1"/>
</dbReference>
<dbReference type="Proteomes" id="UP000192247">
    <property type="component" value="Unassembled WGS sequence"/>
</dbReference>
<dbReference type="Gene3D" id="3.40.50.10810">
    <property type="entry name" value="Tandem AAA-ATPase domain"/>
    <property type="match status" value="1"/>
</dbReference>
<feature type="compositionally biased region" description="Basic and acidic residues" evidence="19">
    <location>
        <begin position="1036"/>
        <end position="1050"/>
    </location>
</feature>
<name>A0A1V9XF31_9ACAR</name>
<keyword evidence="11" id="KW-0067">ATP-binding</keyword>
<feature type="domain" description="Helicase ATP-binding" evidence="20">
    <location>
        <begin position="407"/>
        <end position="582"/>
    </location>
</feature>
<organism evidence="22 23">
    <name type="scientific">Tropilaelaps mercedesae</name>
    <dbReference type="NCBI Taxonomy" id="418985"/>
    <lineage>
        <taxon>Eukaryota</taxon>
        <taxon>Metazoa</taxon>
        <taxon>Ecdysozoa</taxon>
        <taxon>Arthropoda</taxon>
        <taxon>Chelicerata</taxon>
        <taxon>Arachnida</taxon>
        <taxon>Acari</taxon>
        <taxon>Parasitiformes</taxon>
        <taxon>Mesostigmata</taxon>
        <taxon>Gamasina</taxon>
        <taxon>Dermanyssoidea</taxon>
        <taxon>Laelapidae</taxon>
        <taxon>Tropilaelaps</taxon>
    </lineage>
</organism>
<comment type="caution">
    <text evidence="22">The sequence shown here is derived from an EMBL/GenBank/DDBJ whole genome shotgun (WGS) entry which is preliminary data.</text>
</comment>
<keyword evidence="13" id="KW-0234">DNA repair</keyword>
<dbReference type="CDD" id="cd22254">
    <property type="entry name" value="CSB_WHD"/>
    <property type="match status" value="1"/>
</dbReference>
<evidence type="ECO:0000313" key="23">
    <source>
        <dbReference type="Proteomes" id="UP000192247"/>
    </source>
</evidence>
<comment type="subcellular location">
    <subcellularLocation>
        <location evidence="1">Nucleus</location>
    </subcellularLocation>
</comment>
<accession>A0A1V9XF31</accession>
<dbReference type="InterPro" id="IPR027417">
    <property type="entry name" value="P-loop_NTPase"/>
</dbReference>
<dbReference type="SMART" id="SM00490">
    <property type="entry name" value="HELICc"/>
    <property type="match status" value="1"/>
</dbReference>
<keyword evidence="7" id="KW-0227">DNA damage</keyword>
<evidence type="ECO:0000256" key="12">
    <source>
        <dbReference type="ARBA" id="ARBA00023125"/>
    </source>
</evidence>
<dbReference type="GO" id="GO:0006283">
    <property type="term" value="P:transcription-coupled nucleotide-excision repair"/>
    <property type="evidence" value="ECO:0007669"/>
    <property type="project" value="TreeGrafter"/>
</dbReference>
<keyword evidence="5" id="KW-0132">Cell division</keyword>
<evidence type="ECO:0000256" key="2">
    <source>
        <dbReference type="ARBA" id="ARBA00007025"/>
    </source>
</evidence>
<dbReference type="Pfam" id="PF00271">
    <property type="entry name" value="Helicase_C"/>
    <property type="match status" value="1"/>
</dbReference>
<keyword evidence="6" id="KW-0547">Nucleotide-binding</keyword>
<dbReference type="FunFam" id="3.40.50.10810:FF:000042">
    <property type="entry name" value="SNF2 family helicase-like protein"/>
    <property type="match status" value="1"/>
</dbReference>
<dbReference type="PROSITE" id="PS51194">
    <property type="entry name" value="HELICASE_CTER"/>
    <property type="match status" value="1"/>
</dbReference>
<keyword evidence="23" id="KW-1185">Reference proteome</keyword>
<dbReference type="STRING" id="418985.A0A1V9XF31"/>
<dbReference type="GO" id="GO:0051301">
    <property type="term" value="P:cell division"/>
    <property type="evidence" value="ECO:0007669"/>
    <property type="project" value="UniProtKB-KW"/>
</dbReference>
<evidence type="ECO:0000256" key="11">
    <source>
        <dbReference type="ARBA" id="ARBA00022840"/>
    </source>
</evidence>
<feature type="compositionally biased region" description="Basic and acidic residues" evidence="19">
    <location>
        <begin position="958"/>
        <end position="973"/>
    </location>
</feature>
<comment type="subunit">
    <text evidence="3">Interacts (via N-terminus) with spn-A/Rad51.</text>
</comment>
<dbReference type="Pfam" id="PF25875">
    <property type="entry name" value="WHD_Rad26_CSB"/>
    <property type="match status" value="1"/>
</dbReference>
<dbReference type="GO" id="GO:0005634">
    <property type="term" value="C:nucleus"/>
    <property type="evidence" value="ECO:0007669"/>
    <property type="project" value="TreeGrafter"/>
</dbReference>
<feature type="region of interest" description="Disordered" evidence="19">
    <location>
        <begin position="265"/>
        <end position="341"/>
    </location>
</feature>
<dbReference type="CDD" id="cd18000">
    <property type="entry name" value="DEXHc_ERCC6"/>
    <property type="match status" value="1"/>
</dbReference>
<evidence type="ECO:0000256" key="6">
    <source>
        <dbReference type="ARBA" id="ARBA00022741"/>
    </source>
</evidence>
<keyword evidence="9" id="KW-0378">Hydrolase</keyword>
<dbReference type="SMART" id="SM00487">
    <property type="entry name" value="DEXDc"/>
    <property type="match status" value="1"/>
</dbReference>
<dbReference type="GO" id="GO:0005524">
    <property type="term" value="F:ATP binding"/>
    <property type="evidence" value="ECO:0007669"/>
    <property type="project" value="InterPro"/>
</dbReference>
<feature type="compositionally biased region" description="Basic and acidic residues" evidence="19">
    <location>
        <begin position="272"/>
        <end position="290"/>
    </location>
</feature>
<dbReference type="InterPro" id="IPR001650">
    <property type="entry name" value="Helicase_C-like"/>
</dbReference>
<dbReference type="PANTHER" id="PTHR45629">
    <property type="entry name" value="SNF2/RAD54 FAMILY MEMBER"/>
    <property type="match status" value="1"/>
</dbReference>
<evidence type="ECO:0000259" key="20">
    <source>
        <dbReference type="PROSITE" id="PS51192"/>
    </source>
</evidence>
<keyword evidence="12" id="KW-0238">DNA-binding</keyword>
<comment type="similarity">
    <text evidence="2">Belongs to the SNF2/RAD54 helicase family.</text>
</comment>
<feature type="compositionally biased region" description="Acidic residues" evidence="19">
    <location>
        <begin position="307"/>
        <end position="327"/>
    </location>
</feature>
<keyword evidence="10" id="KW-0347">Helicase</keyword>
<evidence type="ECO:0000313" key="22">
    <source>
        <dbReference type="EMBL" id="OQR72026.1"/>
    </source>
</evidence>
<dbReference type="InterPro" id="IPR058951">
    <property type="entry name" value="WHD_Rad26_CSB-like"/>
</dbReference>
<evidence type="ECO:0000259" key="21">
    <source>
        <dbReference type="PROSITE" id="PS51194"/>
    </source>
</evidence>
<dbReference type="Pfam" id="PF00176">
    <property type="entry name" value="SNF2-rel_dom"/>
    <property type="match status" value="1"/>
</dbReference>
<evidence type="ECO:0000256" key="13">
    <source>
        <dbReference type="ARBA" id="ARBA00023204"/>
    </source>
</evidence>
<protein>
    <recommendedName>
        <fullName evidence="4">DNA repair and recombination protein RAD54-like</fullName>
    </recommendedName>
    <alternativeName>
        <fullName evidence="17">Protein okra</fullName>
    </alternativeName>
</protein>
<dbReference type="GO" id="GO:0016787">
    <property type="term" value="F:hydrolase activity"/>
    <property type="evidence" value="ECO:0007669"/>
    <property type="project" value="UniProtKB-KW"/>
</dbReference>
<evidence type="ECO:0000256" key="5">
    <source>
        <dbReference type="ARBA" id="ARBA00022618"/>
    </source>
</evidence>
<dbReference type="CDD" id="cd18793">
    <property type="entry name" value="SF2_C_SNF"/>
    <property type="match status" value="1"/>
</dbReference>
<sequence>MEHNPGPSTSTGGFTRGDVPSDATATDEMEALTGLGEAYDQTEFEKDVLNTIDEQMREEERWRQNRELCNVAEEVKFVKQRLNTINESLIEYEGKTEVPKETRKKLDAIRREKDNKEKHLRKLEAKLRSLNIILGNEDLDGADGIDEETREQLRMLLGDGETEEERRIRNGEMTPFGTMARIDWHVREIKLPEVDMFDQFLDEKMAEKKKARQEKKDKILSVSKAKTKDAPRKLLLAAAKAAKRQAEVGTSLELLRPKKKKRRYRDLPLGTIEDHTSTDRWREMQSDHNENVSLKLPKGAAGHSDDSDYNPADDEDYVDPPEGEEERDNGGKKLVSRKKNDTVNLMVHGTRHRHRDDGDSKAYLARVGQLLDDSDFSEEEIDEDLRMPCSLYNSLYPYQRTGVRWLWELHQNKCGGIIGDEMGLGKTIQMISFLRALRHSNARIVGDSFRGLGPVILTSPATVMHQWVKEFHKWFPKQRVGVLHNSGSFSGKKKASLVRDIHTASGTLITSYQGIVIYLDCLLEYEWHYVILDEGHKIRNPDSQATLAVKQFKTPHRIILSGSPIQNNLRELWSLFDFVFPGKLGTLPTFMAEFAVPITQGGYANATETQVAVGYRCASTLRDTVKPYLLRRMKRDVKANINLPPKSEQVLFCKLTQRQRDLYKNYLDSPEIRQILDGRLQIFVGLVNLRKICNHPDLYDGGPYKEIISGNSNGSFKNPEESGIGKEDSLDIVPDGVESALKMSSMEEECERNYGYFKRSGKLMVVEALLKLWKKQGHRALVFSQSRQMLRILEAFIHRRGYTYLVMDGSTTIASRQPVIERFNQDKSIFVFLLTTRVGGLGVNLTGANRIIIYDPDWNPSTDMQARERAWRIGQNRDVTIYRLMTAGTIEEKIYHRQIFKQFLTNRILNDPRQRRFFKSNELHELFTLGDDIGRKNRTETSDIFSGTGSEIRKKHLKTPEKRRKEQEEKDRVERMRMIARKLSQKIGAGEKIAREDLKELDEAPTSKGATVEGERISGVVRRSRFKGADADEEERPDRLNDSTTERNPDDDYVLSKLFRNSSVHSVMKHDAIIDSAVTDSALVEAEAKLVAREAVKKLERSRKMCFRASSGIPNWTGHFGAHRGMKKARFGTKSTKEISLNPSRYSPIKAKKDSSRENDTERTHFAYDPDEERAMNSKVLSSSELMAQIRVRCIGNVDLEMSDDEASNAEPSLVEETSAPTDTDDLLVDLRNFIAFGAAVDGQATTQEILATFRDRVPEKDAPLFRSLLKKLCEFYKRGGTKDGLWRLRPEFR</sequence>
<gene>
    <name evidence="22" type="ORF">BIW11_10631</name>
</gene>
<comment type="function">
    <text evidence="16">Involved in mitotic DNA repair and meiotic recombination. Functions in the recombinational DNA repair pathway. Essential for interhomolog gene conversion (GC), but may have a less important role in intersister GC than spn-A/Rad51. In the presence of DNA, spn-A/Rad51 enhances the ATPase activity of okr/Rad54.</text>
</comment>
<evidence type="ECO:0000256" key="10">
    <source>
        <dbReference type="ARBA" id="ARBA00022806"/>
    </source>
</evidence>
<reference evidence="22 23" key="1">
    <citation type="journal article" date="2017" name="Gigascience">
        <title>Draft genome of the honey bee ectoparasitic mite, Tropilaelaps mercedesae, is shaped by the parasitic life history.</title>
        <authorList>
            <person name="Dong X."/>
            <person name="Armstrong S.D."/>
            <person name="Xia D."/>
            <person name="Makepeace B.L."/>
            <person name="Darby A.C."/>
            <person name="Kadowaki T."/>
        </authorList>
    </citation>
    <scope>NUCLEOTIDE SEQUENCE [LARGE SCALE GENOMIC DNA]</scope>
    <source>
        <strain evidence="22">Wuxi-XJTLU</strain>
    </source>
</reference>
<evidence type="ECO:0000256" key="18">
    <source>
        <dbReference type="SAM" id="Coils"/>
    </source>
</evidence>
<evidence type="ECO:0000256" key="14">
    <source>
        <dbReference type="ARBA" id="ARBA00023242"/>
    </source>
</evidence>
<evidence type="ECO:0000256" key="19">
    <source>
        <dbReference type="SAM" id="MobiDB-lite"/>
    </source>
</evidence>
<dbReference type="OrthoDB" id="413460at2759"/>
<dbReference type="InterPro" id="IPR050496">
    <property type="entry name" value="SNF2_RAD54_helicase_repair"/>
</dbReference>
<dbReference type="InterPro" id="IPR049730">
    <property type="entry name" value="SNF2/RAD54-like_C"/>
</dbReference>
<keyword evidence="14" id="KW-0539">Nucleus</keyword>
<evidence type="ECO:0000256" key="16">
    <source>
        <dbReference type="ARBA" id="ARBA00024776"/>
    </source>
</evidence>
<feature type="region of interest" description="Disordered" evidence="19">
    <location>
        <begin position="1"/>
        <end position="29"/>
    </location>
</feature>
<evidence type="ECO:0000256" key="1">
    <source>
        <dbReference type="ARBA" id="ARBA00004123"/>
    </source>
</evidence>
<feature type="compositionally biased region" description="Polar residues" evidence="19">
    <location>
        <begin position="1"/>
        <end position="13"/>
    </location>
</feature>
<evidence type="ECO:0000256" key="3">
    <source>
        <dbReference type="ARBA" id="ARBA00011467"/>
    </source>
</evidence>
<dbReference type="InterPro" id="IPR014001">
    <property type="entry name" value="Helicase_ATP-bd"/>
</dbReference>
<feature type="region of interest" description="Disordered" evidence="19">
    <location>
        <begin position="1023"/>
        <end position="1050"/>
    </location>
</feature>
<proteinExistence type="inferred from homology"/>
<dbReference type="InParanoid" id="A0A1V9XF31"/>
<feature type="domain" description="Helicase C-terminal" evidence="21">
    <location>
        <begin position="765"/>
        <end position="924"/>
    </location>
</feature>
<evidence type="ECO:0000256" key="4">
    <source>
        <dbReference type="ARBA" id="ARBA00015341"/>
    </source>
</evidence>
<keyword evidence="18" id="KW-0175">Coiled coil</keyword>
<dbReference type="SUPFAM" id="SSF52540">
    <property type="entry name" value="P-loop containing nucleoside triphosphate hydrolases"/>
    <property type="match status" value="2"/>
</dbReference>
<feature type="region of interest" description="Disordered" evidence="19">
    <location>
        <begin position="940"/>
        <end position="973"/>
    </location>
</feature>
<evidence type="ECO:0000256" key="15">
    <source>
        <dbReference type="ARBA" id="ARBA00023306"/>
    </source>
</evidence>
<evidence type="ECO:0000256" key="17">
    <source>
        <dbReference type="ARBA" id="ARBA00029956"/>
    </source>
</evidence>
<dbReference type="Gene3D" id="3.40.50.300">
    <property type="entry name" value="P-loop containing nucleotide triphosphate hydrolases"/>
    <property type="match status" value="1"/>
</dbReference>
<dbReference type="PROSITE" id="PS51192">
    <property type="entry name" value="HELICASE_ATP_BIND_1"/>
    <property type="match status" value="1"/>
</dbReference>
<evidence type="ECO:0000256" key="9">
    <source>
        <dbReference type="ARBA" id="ARBA00022801"/>
    </source>
</evidence>
<feature type="coiled-coil region" evidence="18">
    <location>
        <begin position="106"/>
        <end position="133"/>
    </location>
</feature>
<evidence type="ECO:0000256" key="7">
    <source>
        <dbReference type="ARBA" id="ARBA00022763"/>
    </source>
</evidence>
<evidence type="ECO:0000256" key="8">
    <source>
        <dbReference type="ARBA" id="ARBA00022776"/>
    </source>
</evidence>
<dbReference type="InterPro" id="IPR038718">
    <property type="entry name" value="SNF2-like_sf"/>
</dbReference>
<dbReference type="GO" id="GO:0008094">
    <property type="term" value="F:ATP-dependent activity, acting on DNA"/>
    <property type="evidence" value="ECO:0007669"/>
    <property type="project" value="TreeGrafter"/>
</dbReference>